<keyword evidence="7" id="KW-0078">Bacteriocin</keyword>
<dbReference type="InterPro" id="IPR003060">
    <property type="entry name" value="Pyocin_killer"/>
</dbReference>
<evidence type="ECO:0000256" key="2">
    <source>
        <dbReference type="ARBA" id="ARBA00022529"/>
    </source>
</evidence>
<dbReference type="SUPFAM" id="SSF54060">
    <property type="entry name" value="His-Me finger endonucleases"/>
    <property type="match status" value="1"/>
</dbReference>
<name>A0A4R4JQM3_9GAMM</name>
<keyword evidence="5" id="KW-0378">Hydrolase</keyword>
<dbReference type="GO" id="GO:0042742">
    <property type="term" value="P:defense response to bacterium"/>
    <property type="evidence" value="ECO:0007669"/>
    <property type="project" value="UniProtKB-KW"/>
</dbReference>
<keyword evidence="6" id="KW-0044">Antibiotic</keyword>
<evidence type="ECO:0000259" key="8">
    <source>
        <dbReference type="SMART" id="SM00507"/>
    </source>
</evidence>
<protein>
    <submittedName>
        <fullName evidence="9">HNH nuclease</fullName>
    </submittedName>
</protein>
<dbReference type="InterPro" id="IPR044925">
    <property type="entry name" value="His-Me_finger_sf"/>
</dbReference>
<dbReference type="GO" id="GO:0031640">
    <property type="term" value="P:killing of cells of another organism"/>
    <property type="evidence" value="ECO:0007669"/>
    <property type="project" value="UniProtKB-KW"/>
</dbReference>
<dbReference type="GO" id="GO:0016787">
    <property type="term" value="F:hydrolase activity"/>
    <property type="evidence" value="ECO:0007669"/>
    <property type="project" value="UniProtKB-KW"/>
</dbReference>
<dbReference type="SMART" id="SM00507">
    <property type="entry name" value="HNHc"/>
    <property type="match status" value="1"/>
</dbReference>
<evidence type="ECO:0000313" key="10">
    <source>
        <dbReference type="Proteomes" id="UP000295598"/>
    </source>
</evidence>
<dbReference type="AlphaFoldDB" id="A0A4R4JQM3"/>
<evidence type="ECO:0000256" key="7">
    <source>
        <dbReference type="ARBA" id="ARBA00023048"/>
    </source>
</evidence>
<evidence type="ECO:0000313" key="9">
    <source>
        <dbReference type="EMBL" id="TDB56820.1"/>
    </source>
</evidence>
<keyword evidence="3" id="KW-0540">Nuclease</keyword>
<dbReference type="Pfam" id="PF21431">
    <property type="entry name" value="Col-Pyo_DNase"/>
    <property type="match status" value="1"/>
</dbReference>
<proteinExistence type="inferred from homology"/>
<organism evidence="9 10">
    <name type="scientific">Photorhabdus khanii subsp. guanajuatensis</name>
    <dbReference type="NCBI Taxonomy" id="2100166"/>
    <lineage>
        <taxon>Bacteria</taxon>
        <taxon>Pseudomonadati</taxon>
        <taxon>Pseudomonadota</taxon>
        <taxon>Gammaproteobacteria</taxon>
        <taxon>Enterobacterales</taxon>
        <taxon>Morganellaceae</taxon>
        <taxon>Photorhabdus</taxon>
    </lineage>
</organism>
<evidence type="ECO:0000256" key="3">
    <source>
        <dbReference type="ARBA" id="ARBA00022722"/>
    </source>
</evidence>
<keyword evidence="2" id="KW-0929">Antimicrobial</keyword>
<evidence type="ECO:0000256" key="1">
    <source>
        <dbReference type="ARBA" id="ARBA00006811"/>
    </source>
</evidence>
<dbReference type="CDD" id="cd00085">
    <property type="entry name" value="HNHc"/>
    <property type="match status" value="1"/>
</dbReference>
<dbReference type="EMBL" id="PUJY01000019">
    <property type="protein sequence ID" value="TDB56820.1"/>
    <property type="molecule type" value="Genomic_DNA"/>
</dbReference>
<dbReference type="InterPro" id="IPR037146">
    <property type="entry name" value="Colicin/pyocin_DNase_dom_sf"/>
</dbReference>
<dbReference type="Proteomes" id="UP000295598">
    <property type="component" value="Unassembled WGS sequence"/>
</dbReference>
<comment type="similarity">
    <text evidence="1">Belongs to the colicin/pyosin nuclease family.</text>
</comment>
<evidence type="ECO:0000256" key="4">
    <source>
        <dbReference type="ARBA" id="ARBA00022759"/>
    </source>
</evidence>
<evidence type="ECO:0000256" key="6">
    <source>
        <dbReference type="ARBA" id="ARBA00023022"/>
    </source>
</evidence>
<gene>
    <name evidence="9" type="ORF">C5467_12455</name>
</gene>
<reference evidence="9 10" key="1">
    <citation type="journal article" date="2019" name="Int. J. Syst. Evol. Microbiol.">
        <title>Photorhabdus khanii subsp. guanajuatensis subsp. nov., isolated from Heterorhabditis atacamensis, and Photorhabdus luminescens subsp. mexicana subsp. nov., isolated from Heterorhabditis mexicana entomopathogenic nematodes.</title>
        <authorList>
            <person name="Machado R.A.R."/>
            <person name="Bruno P."/>
            <person name="Arce C.C.M."/>
            <person name="Liechti N."/>
            <person name="Kohler A."/>
            <person name="Bernal J."/>
            <person name="Bruggmann R."/>
            <person name="Turlings T.C.J."/>
        </authorList>
    </citation>
    <scope>NUCLEOTIDE SEQUENCE [LARGE SCALE GENOMIC DNA]</scope>
    <source>
        <strain evidence="9 10">MEX20-17</strain>
    </source>
</reference>
<comment type="caution">
    <text evidence="9">The sequence shown here is derived from an EMBL/GenBank/DDBJ whole genome shotgun (WGS) entry which is preliminary data.</text>
</comment>
<dbReference type="Gene3D" id="3.90.540.10">
    <property type="entry name" value="Colicin/pyocin, DNase domain"/>
    <property type="match status" value="1"/>
</dbReference>
<dbReference type="GO" id="GO:0005102">
    <property type="term" value="F:signaling receptor binding"/>
    <property type="evidence" value="ECO:0007669"/>
    <property type="project" value="InterPro"/>
</dbReference>
<dbReference type="GO" id="GO:0004519">
    <property type="term" value="F:endonuclease activity"/>
    <property type="evidence" value="ECO:0007669"/>
    <property type="project" value="UniProtKB-KW"/>
</dbReference>
<dbReference type="PRINTS" id="PR01300">
    <property type="entry name" value="PYOCINKILLER"/>
</dbReference>
<accession>A0A4R4JQM3</accession>
<feature type="domain" description="HNH nuclease" evidence="8">
    <location>
        <begin position="42"/>
        <end position="95"/>
    </location>
</feature>
<keyword evidence="4" id="KW-0255">Endonuclease</keyword>
<sequence>MPSQIADKLRGRTFNNFDDFRKAFWKEVGNDPELSKQFIISNYERMKVGKAAKSRRIDAVGKRSSFELHHVKSLKDGGSVYDLDNLQVVTPKRHVEIHSNK</sequence>
<evidence type="ECO:0000256" key="5">
    <source>
        <dbReference type="ARBA" id="ARBA00022801"/>
    </source>
</evidence>
<dbReference type="GO" id="GO:0019835">
    <property type="term" value="P:cytolysis"/>
    <property type="evidence" value="ECO:0007669"/>
    <property type="project" value="InterPro"/>
</dbReference>
<dbReference type="InterPro" id="IPR003615">
    <property type="entry name" value="HNH_nuc"/>
</dbReference>